<comment type="caution">
    <text evidence="2">The sequence shown here is derived from an EMBL/GenBank/DDBJ whole genome shotgun (WGS) entry which is preliminary data.</text>
</comment>
<evidence type="ECO:0000313" key="3">
    <source>
        <dbReference type="Proteomes" id="UP000176998"/>
    </source>
</evidence>
<feature type="compositionally biased region" description="Basic residues" evidence="1">
    <location>
        <begin position="30"/>
        <end position="40"/>
    </location>
</feature>
<protein>
    <submittedName>
        <fullName evidence="2">Uncharacterized protein</fullName>
    </submittedName>
</protein>
<evidence type="ECO:0000256" key="1">
    <source>
        <dbReference type="SAM" id="MobiDB-lite"/>
    </source>
</evidence>
<dbReference type="AlphaFoldDB" id="A0A1G4BDB5"/>
<dbReference type="Proteomes" id="UP000176998">
    <property type="component" value="Unassembled WGS sequence"/>
</dbReference>
<gene>
    <name evidence="2" type="ORF">CORC01_05422</name>
</gene>
<evidence type="ECO:0000313" key="2">
    <source>
        <dbReference type="EMBL" id="OHE99381.1"/>
    </source>
</evidence>
<dbReference type="EMBL" id="MJBS01000037">
    <property type="protein sequence ID" value="OHE99381.1"/>
    <property type="molecule type" value="Genomic_DNA"/>
</dbReference>
<dbReference type="GeneID" id="34558575"/>
<proteinExistence type="predicted"/>
<accession>A0A1G4BDB5</accession>
<organism evidence="2 3">
    <name type="scientific">Colletotrichum orchidophilum</name>
    <dbReference type="NCBI Taxonomy" id="1209926"/>
    <lineage>
        <taxon>Eukaryota</taxon>
        <taxon>Fungi</taxon>
        <taxon>Dikarya</taxon>
        <taxon>Ascomycota</taxon>
        <taxon>Pezizomycotina</taxon>
        <taxon>Sordariomycetes</taxon>
        <taxon>Hypocreomycetidae</taxon>
        <taxon>Glomerellales</taxon>
        <taxon>Glomerellaceae</taxon>
        <taxon>Colletotrichum</taxon>
    </lineage>
</organism>
<reference evidence="2 3" key="1">
    <citation type="submission" date="2016-09" db="EMBL/GenBank/DDBJ databases">
        <authorList>
            <person name="Capua I."/>
            <person name="De Benedictis P."/>
            <person name="Joannis T."/>
            <person name="Lombin L.H."/>
            <person name="Cattoli G."/>
        </authorList>
    </citation>
    <scope>NUCLEOTIDE SEQUENCE [LARGE SCALE GENOMIC DNA]</scope>
    <source>
        <strain evidence="2 3">IMI 309357</strain>
    </source>
</reference>
<feature type="region of interest" description="Disordered" evidence="1">
    <location>
        <begin position="1"/>
        <end position="40"/>
    </location>
</feature>
<sequence>MPSASSFMPAKLASISASPSKTEKKAHPYLPRRSHPSAFR</sequence>
<dbReference type="RefSeq" id="XP_022476530.1">
    <property type="nucleotide sequence ID" value="XM_022617065.1"/>
</dbReference>
<keyword evidence="3" id="KW-1185">Reference proteome</keyword>
<name>A0A1G4BDB5_9PEZI</name>